<keyword evidence="1" id="KW-0808">Transferase</keyword>
<dbReference type="Pfam" id="PF01874">
    <property type="entry name" value="CitG"/>
    <property type="match status" value="1"/>
</dbReference>
<comment type="caution">
    <text evidence="1">The sequence shown here is derived from an EMBL/GenBank/DDBJ whole genome shotgun (WGS) entry which is preliminary data.</text>
</comment>
<evidence type="ECO:0000313" key="2">
    <source>
        <dbReference type="Proteomes" id="UP001597171"/>
    </source>
</evidence>
<sequence length="272" mass="28098">MRPDAIADAFRDASRAELLALKPGNVHVFRPGHGMTVETFERAAEAAAGPLAFGETVGARIEGATLASLAAVGCNANLGIVLLCAPLAEAALTRGDDERFVHALDRTLGGLTIAGAEAAFRAIAAANPGGLGAAETQDVRDAPTVTLREAIAQAAGRDRIAAQYVSDFADVLASARLYAARGRGPHAVEDVFLDLLARLPDSHVARKFGVETADELQREAAAFRAALPEAPVARRAALDAFDLDLKTRGLNPGTTADLTVAAVFAETVSPAA</sequence>
<dbReference type="RefSeq" id="WP_378775870.1">
    <property type="nucleotide sequence ID" value="NZ_JBHTMX010000109.1"/>
</dbReference>
<dbReference type="EC" id="2.4.2.52" evidence="1"/>
<dbReference type="GO" id="GO:0016757">
    <property type="term" value="F:glycosyltransferase activity"/>
    <property type="evidence" value="ECO:0007669"/>
    <property type="project" value="UniProtKB-KW"/>
</dbReference>
<dbReference type="Gene3D" id="1.10.4200.10">
    <property type="entry name" value="Triphosphoribosyl-dephospho-CoA protein"/>
    <property type="match status" value="1"/>
</dbReference>
<keyword evidence="2" id="KW-1185">Reference proteome</keyword>
<reference evidence="2" key="1">
    <citation type="journal article" date="2019" name="Int. J. Syst. Evol. Microbiol.">
        <title>The Global Catalogue of Microorganisms (GCM) 10K type strain sequencing project: providing services to taxonomists for standard genome sequencing and annotation.</title>
        <authorList>
            <consortium name="The Broad Institute Genomics Platform"/>
            <consortium name="The Broad Institute Genome Sequencing Center for Infectious Disease"/>
            <person name="Wu L."/>
            <person name="Ma J."/>
        </authorList>
    </citation>
    <scope>NUCLEOTIDE SEQUENCE [LARGE SCALE GENOMIC DNA]</scope>
    <source>
        <strain evidence="2">CCUG 61696</strain>
    </source>
</reference>
<dbReference type="EMBL" id="JBHTMX010000109">
    <property type="protein sequence ID" value="MFD1332658.1"/>
    <property type="molecule type" value="Genomic_DNA"/>
</dbReference>
<gene>
    <name evidence="1" type="ORF">ACFQ4O_11685</name>
</gene>
<accession>A0ABW3Z9K5</accession>
<evidence type="ECO:0000313" key="1">
    <source>
        <dbReference type="EMBL" id="MFD1332658.1"/>
    </source>
</evidence>
<dbReference type="GO" id="GO:0046917">
    <property type="term" value="F:triphosphoribosyl-dephospho-CoA synthase activity"/>
    <property type="evidence" value="ECO:0007669"/>
    <property type="project" value="UniProtKB-EC"/>
</dbReference>
<keyword evidence="1" id="KW-0328">Glycosyltransferase</keyword>
<dbReference type="InterPro" id="IPR002736">
    <property type="entry name" value="CitG"/>
</dbReference>
<proteinExistence type="predicted"/>
<name>A0ABW3Z9K5_9HYPH</name>
<dbReference type="PANTHER" id="PTHR42280">
    <property type="entry name" value="CITG FAMILY PROTEIN"/>
    <property type="match status" value="1"/>
</dbReference>
<organism evidence="1 2">
    <name type="scientific">Methylopila musalis</name>
    <dbReference type="NCBI Taxonomy" id="1134781"/>
    <lineage>
        <taxon>Bacteria</taxon>
        <taxon>Pseudomonadati</taxon>
        <taxon>Pseudomonadota</taxon>
        <taxon>Alphaproteobacteria</taxon>
        <taxon>Hyphomicrobiales</taxon>
        <taxon>Methylopilaceae</taxon>
        <taxon>Methylopila</taxon>
    </lineage>
</organism>
<dbReference type="PANTHER" id="PTHR42280:SF1">
    <property type="entry name" value="CITG FAMILY PROTEIN"/>
    <property type="match status" value="1"/>
</dbReference>
<protein>
    <submittedName>
        <fullName evidence="1">Triphosphoribosyl-dephospho-CoA synthase</fullName>
        <ecNumber evidence="1">2.4.2.52</ecNumber>
    </submittedName>
</protein>
<dbReference type="Proteomes" id="UP001597171">
    <property type="component" value="Unassembled WGS sequence"/>
</dbReference>